<dbReference type="NCBIfam" id="TIGR00879">
    <property type="entry name" value="SP"/>
    <property type="match status" value="1"/>
</dbReference>
<dbReference type="FunFam" id="2.130.10.10:FF:000016">
    <property type="entry name" value="Coatomer alpha subunit, putative"/>
    <property type="match status" value="1"/>
</dbReference>
<dbReference type="Gene3D" id="1.20.1250.20">
    <property type="entry name" value="MFS general substrate transporter like domains"/>
    <property type="match status" value="1"/>
</dbReference>
<keyword evidence="13 22" id="KW-1133">Transmembrane helix</keyword>
<dbReference type="PROSITE" id="PS50082">
    <property type="entry name" value="WD_REPEATS_2"/>
    <property type="match status" value="4"/>
</dbReference>
<evidence type="ECO:0000256" key="16">
    <source>
        <dbReference type="ARBA" id="ARBA00023329"/>
    </source>
</evidence>
<dbReference type="InterPro" id="IPR003663">
    <property type="entry name" value="Sugar/inositol_transpt"/>
</dbReference>
<dbReference type="CDD" id="cd22947">
    <property type="entry name" value="Coatomer_WDAD_beta-like"/>
    <property type="match status" value="1"/>
</dbReference>
<dbReference type="PROSITE" id="PS00217">
    <property type="entry name" value="SUGAR_TRANSPORT_2"/>
    <property type="match status" value="1"/>
</dbReference>
<evidence type="ECO:0000256" key="20">
    <source>
        <dbReference type="PROSITE-ProRule" id="PRU00221"/>
    </source>
</evidence>
<evidence type="ECO:0000256" key="10">
    <source>
        <dbReference type="ARBA" id="ARBA00022737"/>
    </source>
</evidence>
<organism evidence="24 25">
    <name type="scientific">Tricholomella constricta</name>
    <dbReference type="NCBI Taxonomy" id="117010"/>
    <lineage>
        <taxon>Eukaryota</taxon>
        <taxon>Fungi</taxon>
        <taxon>Dikarya</taxon>
        <taxon>Basidiomycota</taxon>
        <taxon>Agaricomycotina</taxon>
        <taxon>Agaricomycetes</taxon>
        <taxon>Agaricomycetidae</taxon>
        <taxon>Agaricales</taxon>
        <taxon>Tricholomatineae</taxon>
        <taxon>Lyophyllaceae</taxon>
        <taxon>Tricholomella</taxon>
    </lineage>
</organism>
<dbReference type="InterPro" id="IPR015943">
    <property type="entry name" value="WD40/YVTN_repeat-like_dom_sf"/>
</dbReference>
<dbReference type="PROSITE" id="PS50294">
    <property type="entry name" value="WD_REPEATS_REGION"/>
    <property type="match status" value="4"/>
</dbReference>
<keyword evidence="7" id="KW-0963">Cytoplasm</keyword>
<dbReference type="InterPro" id="IPR005828">
    <property type="entry name" value="MFS_sugar_transport-like"/>
</dbReference>
<feature type="domain" description="Major facilitator superfamily (MFS) profile" evidence="23">
    <location>
        <begin position="1010"/>
        <end position="1469"/>
    </location>
</feature>
<dbReference type="FunFam" id="1.20.1250.20:FF:000078">
    <property type="entry name" value="MFS maltose transporter, putative"/>
    <property type="match status" value="1"/>
</dbReference>
<evidence type="ECO:0000256" key="15">
    <source>
        <dbReference type="ARBA" id="ARBA00023136"/>
    </source>
</evidence>
<comment type="similarity">
    <text evidence="5">Belongs to the major facilitator superfamily. Sugar transporter (TC 2.A.1.1) family.</text>
</comment>
<evidence type="ECO:0000256" key="13">
    <source>
        <dbReference type="ARBA" id="ARBA00022989"/>
    </source>
</evidence>
<dbReference type="Gene3D" id="2.130.10.10">
    <property type="entry name" value="YVTN repeat-like/Quinoprotein amine dehydrogenase"/>
    <property type="match status" value="1"/>
</dbReference>
<dbReference type="Pfam" id="PF00083">
    <property type="entry name" value="Sugar_tr"/>
    <property type="match status" value="1"/>
</dbReference>
<dbReference type="FunFam" id="1.25.40.470:FF:000001">
    <property type="entry name" value="Coatomer subunit beta"/>
    <property type="match status" value="1"/>
</dbReference>
<gene>
    <name evidence="24" type="ORF">D9615_010144</name>
</gene>
<dbReference type="Proteomes" id="UP000565441">
    <property type="component" value="Unassembled WGS sequence"/>
</dbReference>
<proteinExistence type="inferred from homology"/>
<dbReference type="EMBL" id="JAACJP010000054">
    <property type="protein sequence ID" value="KAF5369697.1"/>
    <property type="molecule type" value="Genomic_DNA"/>
</dbReference>
<keyword evidence="16" id="KW-0968">Cytoplasmic vesicle</keyword>
<feature type="repeat" description="WD" evidence="20">
    <location>
        <begin position="179"/>
        <end position="222"/>
    </location>
</feature>
<evidence type="ECO:0000256" key="19">
    <source>
        <dbReference type="ARBA" id="ARBA00049119"/>
    </source>
</evidence>
<evidence type="ECO:0000256" key="22">
    <source>
        <dbReference type="SAM" id="Phobius"/>
    </source>
</evidence>
<evidence type="ECO:0000256" key="3">
    <source>
        <dbReference type="ARBA" id="ARBA00004347"/>
    </source>
</evidence>
<evidence type="ECO:0000313" key="25">
    <source>
        <dbReference type="Proteomes" id="UP000565441"/>
    </source>
</evidence>
<keyword evidence="11" id="KW-0931">ER-Golgi transport</keyword>
<dbReference type="InterPro" id="IPR036322">
    <property type="entry name" value="WD40_repeat_dom_sf"/>
</dbReference>
<evidence type="ECO:0000256" key="5">
    <source>
        <dbReference type="ARBA" id="ARBA00010992"/>
    </source>
</evidence>
<keyword evidence="25" id="KW-1185">Reference proteome</keyword>
<dbReference type="InterPro" id="IPR001680">
    <property type="entry name" value="WD40_rpt"/>
</dbReference>
<protein>
    <recommendedName>
        <fullName evidence="18">Beta'-coat protein</fullName>
    </recommendedName>
</protein>
<keyword evidence="9 22" id="KW-0812">Transmembrane</keyword>
<keyword evidence="6" id="KW-0813">Transport</keyword>
<dbReference type="InterPro" id="IPR056176">
    <property type="entry name" value="TPR_COPA_B"/>
</dbReference>
<evidence type="ECO:0000256" key="21">
    <source>
        <dbReference type="SAM" id="MobiDB-lite"/>
    </source>
</evidence>
<feature type="repeat" description="WD" evidence="20">
    <location>
        <begin position="136"/>
        <end position="178"/>
    </location>
</feature>
<dbReference type="Pfam" id="PF00400">
    <property type="entry name" value="WD40"/>
    <property type="match status" value="6"/>
</dbReference>
<evidence type="ECO:0000256" key="8">
    <source>
        <dbReference type="ARBA" id="ARBA00022574"/>
    </source>
</evidence>
<dbReference type="PROSITE" id="PS00216">
    <property type="entry name" value="SUGAR_TRANSPORT_1"/>
    <property type="match status" value="1"/>
</dbReference>
<comment type="catalytic activity">
    <reaction evidence="19">
        <text>myo-inositol(out) + H(+)(out) = myo-inositol(in) + H(+)(in)</text>
        <dbReference type="Rhea" id="RHEA:60364"/>
        <dbReference type="ChEBI" id="CHEBI:15378"/>
        <dbReference type="ChEBI" id="CHEBI:17268"/>
    </reaction>
</comment>
<dbReference type="GO" id="GO:0030117">
    <property type="term" value="C:membrane coat"/>
    <property type="evidence" value="ECO:0007669"/>
    <property type="project" value="InterPro"/>
</dbReference>
<dbReference type="PANTHER" id="PTHR48022">
    <property type="entry name" value="PLASTIDIC GLUCOSE TRANSPORTER 4"/>
    <property type="match status" value="1"/>
</dbReference>
<accession>A0A8H5LU58</accession>
<evidence type="ECO:0000256" key="17">
    <source>
        <dbReference type="ARBA" id="ARBA00025536"/>
    </source>
</evidence>
<keyword evidence="15 22" id="KW-0472">Membrane</keyword>
<dbReference type="CDD" id="cd17356">
    <property type="entry name" value="MFS_HXT"/>
    <property type="match status" value="1"/>
</dbReference>
<dbReference type="Gene3D" id="1.25.40.470">
    <property type="match status" value="1"/>
</dbReference>
<comment type="similarity">
    <text evidence="4">Belongs to the WD repeat COPB2 family.</text>
</comment>
<evidence type="ECO:0000256" key="12">
    <source>
        <dbReference type="ARBA" id="ARBA00022927"/>
    </source>
</evidence>
<evidence type="ECO:0000256" key="4">
    <source>
        <dbReference type="ARBA" id="ARBA00010844"/>
    </source>
</evidence>
<comment type="function">
    <text evidence="17">The coatomer is a cytosolic protein complex that binds to dilysine motifs and reversibly associates with Golgi non-clathrin-coated vesicles, which further mediate biosynthetic protein transport from the ER, via the Golgi up to the trans Golgi network. Coatomer complex is required for budding from Golgi membranes, and is essential for the retrograde Golgi-to-ER transport of dilysine-tagged proteins.</text>
</comment>
<dbReference type="InterPro" id="IPR006692">
    <property type="entry name" value="Beta-prop_COPA/B_2nd"/>
</dbReference>
<evidence type="ECO:0000259" key="23">
    <source>
        <dbReference type="PROSITE" id="PS50850"/>
    </source>
</evidence>
<dbReference type="GO" id="GO:0005351">
    <property type="term" value="F:carbohydrate:proton symporter activity"/>
    <property type="evidence" value="ECO:0007669"/>
    <property type="project" value="TreeGrafter"/>
</dbReference>
<dbReference type="SMART" id="SM00320">
    <property type="entry name" value="WD40"/>
    <property type="match status" value="6"/>
</dbReference>
<feature type="transmembrane region" description="Helical" evidence="22">
    <location>
        <begin position="1447"/>
        <end position="1465"/>
    </location>
</feature>
<dbReference type="SUPFAM" id="SSF103473">
    <property type="entry name" value="MFS general substrate transporter"/>
    <property type="match status" value="1"/>
</dbReference>
<keyword evidence="12" id="KW-0653">Protein transport</keyword>
<evidence type="ECO:0000256" key="2">
    <source>
        <dbReference type="ARBA" id="ARBA00004255"/>
    </source>
</evidence>
<dbReference type="InterPro" id="IPR005829">
    <property type="entry name" value="Sugar_transporter_CS"/>
</dbReference>
<keyword evidence="10" id="KW-0677">Repeat</keyword>
<evidence type="ECO:0000313" key="24">
    <source>
        <dbReference type="EMBL" id="KAF5369697.1"/>
    </source>
</evidence>
<dbReference type="Pfam" id="PF23953">
    <property type="entry name" value="TPR_COPA_B"/>
    <property type="match status" value="1"/>
</dbReference>
<dbReference type="PROSITE" id="PS50850">
    <property type="entry name" value="MFS"/>
    <property type="match status" value="1"/>
</dbReference>
<dbReference type="OrthoDB" id="10261470at2759"/>
<evidence type="ECO:0000256" key="6">
    <source>
        <dbReference type="ARBA" id="ARBA00022448"/>
    </source>
</evidence>
<feature type="transmembrane region" description="Helical" evidence="22">
    <location>
        <begin position="1175"/>
        <end position="1196"/>
    </location>
</feature>
<dbReference type="GO" id="GO:0000139">
    <property type="term" value="C:Golgi membrane"/>
    <property type="evidence" value="ECO:0007669"/>
    <property type="project" value="UniProtKB-SubCell"/>
</dbReference>
<evidence type="ECO:0000256" key="1">
    <source>
        <dbReference type="ARBA" id="ARBA00004141"/>
    </source>
</evidence>
<dbReference type="SUPFAM" id="SSF50978">
    <property type="entry name" value="WD40 repeat-like"/>
    <property type="match status" value="1"/>
</dbReference>
<dbReference type="InterPro" id="IPR020846">
    <property type="entry name" value="MFS_dom"/>
</dbReference>
<keyword evidence="8 20" id="KW-0853">WD repeat</keyword>
<feature type="transmembrane region" description="Helical" evidence="22">
    <location>
        <begin position="1143"/>
        <end position="1163"/>
    </location>
</feature>
<dbReference type="PRINTS" id="PR00171">
    <property type="entry name" value="SUGRTRNSPORT"/>
</dbReference>
<dbReference type="GO" id="GO:0006886">
    <property type="term" value="P:intracellular protein transport"/>
    <property type="evidence" value="ECO:0007669"/>
    <property type="project" value="InterPro"/>
</dbReference>
<feature type="transmembrane region" description="Helical" evidence="22">
    <location>
        <begin position="1109"/>
        <end position="1131"/>
    </location>
</feature>
<comment type="caution">
    <text evidence="24">The sequence shown here is derived from an EMBL/GenBank/DDBJ whole genome shotgun (WGS) entry which is preliminary data.</text>
</comment>
<dbReference type="InterPro" id="IPR036259">
    <property type="entry name" value="MFS_trans_sf"/>
</dbReference>
<sequence length="1519" mass="166585">MLFEVNRKLFSRSDRVKGVDFHPTEPWLLSGLYNGTVNIYNHETGAVVKTFEVAEVPVRCVKFIARKNWFVAGSDDFQLRVFNYNTHEKVASFEAHPDYIRCLTVHPTASIVLTGSDDMTIKAWDWEKGWKNIQIYEGHTHYIMNLAFNPKDSNTFASACLDRTVKMWSIGSSNANFTMDAHEKGVNYVDFYPGADKPYLVTTGDDKTVKVWDYLSKSCVQTMEGHTNNVSFAVFHPNLPIIISGSEDGTVKIWNSGTYRIENTLSYALERAWCTALRKDANEVAIGFDDGVVVIKLGRDEPTFSMDPSGKLIYTRNHDVLSGNLQLLHDDASAPSDGTRLPLSVKEIGSTEIFAQSLIHSPNGRFVTVVGDGEHITYTALAWRNKAFGNGISFAWAPDSNTYAVLENKVKLKVYKNFRERAGVGMKGAGSWAIDGLHGGTLLGARGAGFVMFWDWETGEIVRRIDVDAKNVYWSGTGSLVAIAAEDSFYILRFDRDAYDAKLEEGAEITDEGVEEAFEVIADVSEGVKTAKWVGDCFIYTTSNNRLCYFVGNESYTISPFDTPLFLLGYMPAHNRVYLVDKEMHIYGYSLSLSVVEYQTAVLRGDMESANEILPTLPKDQLNKVARFLESKDLKELAIQVTTDPDHKFDLALQLDDLDTALEIARDVPELEAELKWKALGDRALAVWRFDLARECFGRAGDLSALMLLLMATGDRAGLQALADKAEEKGQNNLAFATRFQLGDAGACVDLLVKTQRAPEAALFARTYAPSRASKAVEAWKSELMSKKRPKIAASVTDPGANPELFEEGWEEVLAAVTFVKRRIGECEKTYIEEDNISIRKPFCAHNYPLGAQLHALETGALMSGGRVVAEMLSLGSSQDPSAPRESEHFATANVTFGGNGKGIRSPCAAACSVDKISPRVEFFIASQGISVNIGARIAQTFGMVFKPSRTIDRPGNPNSPPLSQPPHSSASPRHLEVSHPHKDLAAMGSGPGGTGDGVDSHSLFWAVVMSAFAAFGGILFGYDTGTIGGIIAMDDWLKTFGSYDETLKFYLPTDQQSLVVSILSAGTFFGALLAYPMGDIVGRKWGIVASCGVFCLGVGLQLDTNWVTFVVGRVIAGLGVGLVSCLVPMYQSECAPKNIRGLIVGLYQLAITIGALIAAIILNATKDQQSHTSWRTPIAVQFAWAGVLSIGMAFLPESPRFLLKKGREEAARSALGRLLTKPQDSPEVNAEYDEIAAALEADRALGSGSYIDCFRNNENKNGLRTWTGMFLQAWQQLTGINFIFYYGTTFFKSAGIRNPFIITIICDVVNTATTIFGIQLIDRVGRRRLLLIGAVGMLICEYIVAIVGVTIGDIQADHSVNLPAQRVLIAFVCIYIAFFAISWGPVAWVITGEIFPLNIRAKGMSLSVASNWLWNFGIGYATPYLVNASTTGINGVKAADLGVKVFFIWGSTCVGCLLFTFFFIPETMGLSLEQIDLLYRESSVINSEKYRKQILANNETFVGNAMAEKAGFGEEKSA</sequence>
<feature type="transmembrane region" description="Helical" evidence="22">
    <location>
        <begin position="1059"/>
        <end position="1079"/>
    </location>
</feature>
<evidence type="ECO:0000256" key="18">
    <source>
        <dbReference type="ARBA" id="ARBA00032920"/>
    </source>
</evidence>
<evidence type="ECO:0000256" key="11">
    <source>
        <dbReference type="ARBA" id="ARBA00022892"/>
    </source>
</evidence>
<name>A0A8H5LU58_9AGAR</name>
<feature type="repeat" description="WD" evidence="20">
    <location>
        <begin position="223"/>
        <end position="264"/>
    </location>
</feature>
<dbReference type="CDD" id="cd00200">
    <property type="entry name" value="WD40"/>
    <property type="match status" value="1"/>
</dbReference>
<dbReference type="PRINTS" id="PR00320">
    <property type="entry name" value="GPROTEINBRPT"/>
</dbReference>
<feature type="transmembrane region" description="Helical" evidence="22">
    <location>
        <begin position="1330"/>
        <end position="1353"/>
    </location>
</feature>
<dbReference type="GO" id="GO:0016192">
    <property type="term" value="P:vesicle-mediated transport"/>
    <property type="evidence" value="ECO:0007669"/>
    <property type="project" value="UniProtKB-KW"/>
</dbReference>
<reference evidence="24 25" key="1">
    <citation type="journal article" date="2020" name="ISME J.">
        <title>Uncovering the hidden diversity of litter-decomposition mechanisms in mushroom-forming fungi.</title>
        <authorList>
            <person name="Floudas D."/>
            <person name="Bentzer J."/>
            <person name="Ahren D."/>
            <person name="Johansson T."/>
            <person name="Persson P."/>
            <person name="Tunlid A."/>
        </authorList>
    </citation>
    <scope>NUCLEOTIDE SEQUENCE [LARGE SCALE GENOMIC DNA]</scope>
    <source>
        <strain evidence="24 25">CBS 661.87</strain>
    </source>
</reference>
<feature type="transmembrane region" description="Helical" evidence="22">
    <location>
        <begin position="1086"/>
        <end position="1103"/>
    </location>
</feature>
<dbReference type="Pfam" id="PF04053">
    <property type="entry name" value="B-prop_COPA_B_2nd"/>
    <property type="match status" value="1"/>
</dbReference>
<dbReference type="GO" id="GO:0005198">
    <property type="term" value="F:structural molecule activity"/>
    <property type="evidence" value="ECO:0007669"/>
    <property type="project" value="InterPro"/>
</dbReference>
<dbReference type="PANTHER" id="PTHR48022:SF17">
    <property type="entry name" value="HEXOSE TRANSPORTER"/>
    <property type="match status" value="1"/>
</dbReference>
<feature type="repeat" description="WD" evidence="20">
    <location>
        <begin position="93"/>
        <end position="125"/>
    </location>
</feature>
<dbReference type="SUPFAM" id="SSF101898">
    <property type="entry name" value="NHL repeat"/>
    <property type="match status" value="1"/>
</dbReference>
<keyword evidence="14" id="KW-0333">Golgi apparatus</keyword>
<feature type="transmembrane region" description="Helical" evidence="22">
    <location>
        <begin position="1368"/>
        <end position="1392"/>
    </location>
</feature>
<feature type="region of interest" description="Disordered" evidence="21">
    <location>
        <begin position="949"/>
        <end position="977"/>
    </location>
</feature>
<dbReference type="InterPro" id="IPR020472">
    <property type="entry name" value="WD40_PAC1"/>
</dbReference>
<feature type="transmembrane region" description="Helical" evidence="22">
    <location>
        <begin position="1404"/>
        <end position="1427"/>
    </location>
</feature>
<evidence type="ECO:0000256" key="14">
    <source>
        <dbReference type="ARBA" id="ARBA00023034"/>
    </source>
</evidence>
<comment type="subcellular location">
    <subcellularLocation>
        <location evidence="3">Cytoplasmic vesicle</location>
        <location evidence="3">COPI-coated vesicle membrane</location>
        <topology evidence="3">Peripheral membrane protein</topology>
        <orientation evidence="3">Cytoplasmic side</orientation>
    </subcellularLocation>
    <subcellularLocation>
        <location evidence="2">Golgi apparatus membrane</location>
        <topology evidence="2">Peripheral membrane protein</topology>
        <orientation evidence="2">Cytoplasmic side</orientation>
    </subcellularLocation>
    <subcellularLocation>
        <location evidence="1">Membrane</location>
        <topology evidence="1">Multi-pass membrane protein</topology>
    </subcellularLocation>
</comment>
<evidence type="ECO:0000256" key="9">
    <source>
        <dbReference type="ARBA" id="ARBA00022692"/>
    </source>
</evidence>
<evidence type="ECO:0000256" key="7">
    <source>
        <dbReference type="ARBA" id="ARBA00022490"/>
    </source>
</evidence>
<dbReference type="InterPro" id="IPR050360">
    <property type="entry name" value="MFS_Sugar_Transporters"/>
</dbReference>
<dbReference type="GO" id="GO:0030663">
    <property type="term" value="C:COPI-coated vesicle membrane"/>
    <property type="evidence" value="ECO:0007669"/>
    <property type="project" value="UniProtKB-SubCell"/>
</dbReference>